<dbReference type="EMBL" id="JACVVK020000017">
    <property type="protein sequence ID" value="KAK7504089.1"/>
    <property type="molecule type" value="Genomic_DNA"/>
</dbReference>
<evidence type="ECO:0000313" key="1">
    <source>
        <dbReference type="EMBL" id="KAK7504089.1"/>
    </source>
</evidence>
<gene>
    <name evidence="1" type="ORF">BaRGS_00004821</name>
</gene>
<reference evidence="1 2" key="1">
    <citation type="journal article" date="2023" name="Sci. Data">
        <title>Genome assembly of the Korean intertidal mud-creeper Batillaria attramentaria.</title>
        <authorList>
            <person name="Patra A.K."/>
            <person name="Ho P.T."/>
            <person name="Jun S."/>
            <person name="Lee S.J."/>
            <person name="Kim Y."/>
            <person name="Won Y.J."/>
        </authorList>
    </citation>
    <scope>NUCLEOTIDE SEQUENCE [LARGE SCALE GENOMIC DNA]</scope>
    <source>
        <strain evidence="1">Wonlab-2016</strain>
    </source>
</reference>
<sequence>GLLIVLSTSCDDTFHSEGVRRPRTRSELTSDTPWYTLLPVYLDLQDSWHKLMEKSVITAEEYRATYAKLSNRTVREITLPFKESTSPVRTAGLDMVYHDQALADCGFKEMWREKLQKEGVDDREFFAARIAEAHRVWSNASFRSGLSDTRTEEEKDAVLDQFYDTFRRRVAECDPATYRSEYLMSRLIVQKKMI</sequence>
<accession>A0ABD0LWV6</accession>
<protein>
    <submittedName>
        <fullName evidence="1">Uncharacterized protein</fullName>
    </submittedName>
</protein>
<organism evidence="1 2">
    <name type="scientific">Batillaria attramentaria</name>
    <dbReference type="NCBI Taxonomy" id="370345"/>
    <lineage>
        <taxon>Eukaryota</taxon>
        <taxon>Metazoa</taxon>
        <taxon>Spiralia</taxon>
        <taxon>Lophotrochozoa</taxon>
        <taxon>Mollusca</taxon>
        <taxon>Gastropoda</taxon>
        <taxon>Caenogastropoda</taxon>
        <taxon>Sorbeoconcha</taxon>
        <taxon>Cerithioidea</taxon>
        <taxon>Batillariidae</taxon>
        <taxon>Batillaria</taxon>
    </lineage>
</organism>
<feature type="non-terminal residue" evidence="1">
    <location>
        <position position="1"/>
    </location>
</feature>
<keyword evidence="2" id="KW-1185">Reference proteome</keyword>
<dbReference type="AlphaFoldDB" id="A0ABD0LWV6"/>
<proteinExistence type="predicted"/>
<evidence type="ECO:0000313" key="2">
    <source>
        <dbReference type="Proteomes" id="UP001519460"/>
    </source>
</evidence>
<comment type="caution">
    <text evidence="1">The sequence shown here is derived from an EMBL/GenBank/DDBJ whole genome shotgun (WGS) entry which is preliminary data.</text>
</comment>
<dbReference type="Proteomes" id="UP001519460">
    <property type="component" value="Unassembled WGS sequence"/>
</dbReference>
<name>A0ABD0LWV6_9CAEN</name>